<keyword evidence="3" id="KW-1185">Reference proteome</keyword>
<feature type="region of interest" description="Disordered" evidence="1">
    <location>
        <begin position="17"/>
        <end position="36"/>
    </location>
</feature>
<gene>
    <name evidence="2" type="ORF">ACFPN2_28705</name>
</gene>
<accession>A0ABV8T212</accession>
<protein>
    <submittedName>
        <fullName evidence="2">Uncharacterized protein</fullName>
    </submittedName>
</protein>
<comment type="caution">
    <text evidence="2">The sequence shown here is derived from an EMBL/GenBank/DDBJ whole genome shotgun (WGS) entry which is preliminary data.</text>
</comment>
<dbReference type="RefSeq" id="WP_380603109.1">
    <property type="nucleotide sequence ID" value="NZ_JBHSDU010000015.1"/>
</dbReference>
<dbReference type="Proteomes" id="UP001595904">
    <property type="component" value="Unassembled WGS sequence"/>
</dbReference>
<sequence length="78" mass="8828">MWLARLFGGRKVKEEDRPARIAPRISDNPAPPVKRPLMVGTAKRGIHADKVNKAKSGFDPYNSGSFERGNAWERVIRR</sequence>
<proteinExistence type="predicted"/>
<evidence type="ECO:0000313" key="3">
    <source>
        <dbReference type="Proteomes" id="UP001595904"/>
    </source>
</evidence>
<evidence type="ECO:0000256" key="1">
    <source>
        <dbReference type="SAM" id="MobiDB-lite"/>
    </source>
</evidence>
<evidence type="ECO:0000313" key="2">
    <source>
        <dbReference type="EMBL" id="MFC4313095.1"/>
    </source>
</evidence>
<organism evidence="2 3">
    <name type="scientific">Steroidobacter flavus</name>
    <dbReference type="NCBI Taxonomy" id="1842136"/>
    <lineage>
        <taxon>Bacteria</taxon>
        <taxon>Pseudomonadati</taxon>
        <taxon>Pseudomonadota</taxon>
        <taxon>Gammaproteobacteria</taxon>
        <taxon>Steroidobacterales</taxon>
        <taxon>Steroidobacteraceae</taxon>
        <taxon>Steroidobacter</taxon>
    </lineage>
</organism>
<reference evidence="3" key="1">
    <citation type="journal article" date="2019" name="Int. J. Syst. Evol. Microbiol.">
        <title>The Global Catalogue of Microorganisms (GCM) 10K type strain sequencing project: providing services to taxonomists for standard genome sequencing and annotation.</title>
        <authorList>
            <consortium name="The Broad Institute Genomics Platform"/>
            <consortium name="The Broad Institute Genome Sequencing Center for Infectious Disease"/>
            <person name="Wu L."/>
            <person name="Ma J."/>
        </authorList>
    </citation>
    <scope>NUCLEOTIDE SEQUENCE [LARGE SCALE GENOMIC DNA]</scope>
    <source>
        <strain evidence="3">CGMCC 1.10759</strain>
    </source>
</reference>
<name>A0ABV8T212_9GAMM</name>
<dbReference type="EMBL" id="JBHSDU010000015">
    <property type="protein sequence ID" value="MFC4313095.1"/>
    <property type="molecule type" value="Genomic_DNA"/>
</dbReference>